<organism evidence="2 3">
    <name type="scientific">Planomonospora alba</name>
    <dbReference type="NCBI Taxonomy" id="161354"/>
    <lineage>
        <taxon>Bacteria</taxon>
        <taxon>Bacillati</taxon>
        <taxon>Actinomycetota</taxon>
        <taxon>Actinomycetes</taxon>
        <taxon>Streptosporangiales</taxon>
        <taxon>Streptosporangiaceae</taxon>
        <taxon>Planomonospora</taxon>
    </lineage>
</organism>
<dbReference type="EMBL" id="BAAAUT010000008">
    <property type="protein sequence ID" value="GAA3124093.1"/>
    <property type="molecule type" value="Genomic_DNA"/>
</dbReference>
<gene>
    <name evidence="2" type="ORF">GCM10010466_13720</name>
</gene>
<evidence type="ECO:0000313" key="2">
    <source>
        <dbReference type="EMBL" id="GAA3124093.1"/>
    </source>
</evidence>
<sequence>MPGSKRRVVAEAKDLKPRRVRVFKYNENPLVLTFRTGRGGAGRGTRAGSAPPVPRTRAAPGRWAASDPGPP</sequence>
<evidence type="ECO:0000313" key="3">
    <source>
        <dbReference type="Proteomes" id="UP001500320"/>
    </source>
</evidence>
<name>A0ABP6MTL7_9ACTN</name>
<accession>A0ABP6MTL7</accession>
<dbReference type="Proteomes" id="UP001500320">
    <property type="component" value="Unassembled WGS sequence"/>
</dbReference>
<comment type="caution">
    <text evidence="2">The sequence shown here is derived from an EMBL/GenBank/DDBJ whole genome shotgun (WGS) entry which is preliminary data.</text>
</comment>
<evidence type="ECO:0000256" key="1">
    <source>
        <dbReference type="SAM" id="MobiDB-lite"/>
    </source>
</evidence>
<protein>
    <submittedName>
        <fullName evidence="2">Uncharacterized protein</fullName>
    </submittedName>
</protein>
<proteinExistence type="predicted"/>
<reference evidence="3" key="1">
    <citation type="journal article" date="2019" name="Int. J. Syst. Evol. Microbiol.">
        <title>The Global Catalogue of Microorganisms (GCM) 10K type strain sequencing project: providing services to taxonomists for standard genome sequencing and annotation.</title>
        <authorList>
            <consortium name="The Broad Institute Genomics Platform"/>
            <consortium name="The Broad Institute Genome Sequencing Center for Infectious Disease"/>
            <person name="Wu L."/>
            <person name="Ma J."/>
        </authorList>
    </citation>
    <scope>NUCLEOTIDE SEQUENCE [LARGE SCALE GENOMIC DNA]</scope>
    <source>
        <strain evidence="3">JCM 9373</strain>
    </source>
</reference>
<feature type="region of interest" description="Disordered" evidence="1">
    <location>
        <begin position="36"/>
        <end position="71"/>
    </location>
</feature>
<keyword evidence="3" id="KW-1185">Reference proteome</keyword>